<dbReference type="EMBL" id="FNXF01000012">
    <property type="protein sequence ID" value="SEI03587.1"/>
    <property type="molecule type" value="Genomic_DNA"/>
</dbReference>
<evidence type="ECO:0000313" key="1">
    <source>
        <dbReference type="EMBL" id="SEI03587.1"/>
    </source>
</evidence>
<sequence length="46" mass="5185">MPHQILSWMDIREDFNESVVLGNGASISVNPSFRYGSLKNHAPRGR</sequence>
<accession>A0A1H6MV39</accession>
<dbReference type="Proteomes" id="UP000199371">
    <property type="component" value="Unassembled WGS sequence"/>
</dbReference>
<proteinExistence type="predicted"/>
<dbReference type="AlphaFoldDB" id="A0A1H6MV39"/>
<gene>
    <name evidence="1" type="ORF">SAMN05660691_03001</name>
</gene>
<reference evidence="2" key="1">
    <citation type="submission" date="2016-10" db="EMBL/GenBank/DDBJ databases">
        <authorList>
            <person name="Varghese N."/>
            <person name="Submissions S."/>
        </authorList>
    </citation>
    <scope>NUCLEOTIDE SEQUENCE [LARGE SCALE GENOMIC DNA]</scope>
    <source>
        <strain evidence="2">DSM 17616</strain>
    </source>
</reference>
<protein>
    <submittedName>
        <fullName evidence="1">Uncharacterized protein</fullName>
    </submittedName>
</protein>
<evidence type="ECO:0000313" key="2">
    <source>
        <dbReference type="Proteomes" id="UP000199371"/>
    </source>
</evidence>
<keyword evidence="2" id="KW-1185">Reference proteome</keyword>
<organism evidence="1 2">
    <name type="scientific">Rheinheimera pacifica</name>
    <dbReference type="NCBI Taxonomy" id="173990"/>
    <lineage>
        <taxon>Bacteria</taxon>
        <taxon>Pseudomonadati</taxon>
        <taxon>Pseudomonadota</taxon>
        <taxon>Gammaproteobacteria</taxon>
        <taxon>Chromatiales</taxon>
        <taxon>Chromatiaceae</taxon>
        <taxon>Rheinheimera</taxon>
    </lineage>
</organism>
<name>A0A1H6MV39_9GAMM</name>